<dbReference type="EMBL" id="MEUV01000003">
    <property type="protein sequence ID" value="OGC46467.1"/>
    <property type="molecule type" value="Genomic_DNA"/>
</dbReference>
<feature type="transmembrane region" description="Helical" evidence="7">
    <location>
        <begin position="192"/>
        <end position="213"/>
    </location>
</feature>
<name>A0A1F4UNC4_UNCKA</name>
<gene>
    <name evidence="10" type="ORF">A2V49_04270</name>
</gene>
<evidence type="ECO:0000313" key="10">
    <source>
        <dbReference type="EMBL" id="OGC46467.1"/>
    </source>
</evidence>
<evidence type="ECO:0000259" key="9">
    <source>
        <dbReference type="Pfam" id="PF06750"/>
    </source>
</evidence>
<dbReference type="InterPro" id="IPR010627">
    <property type="entry name" value="Prepilin_pept_A24_N"/>
</dbReference>
<keyword evidence="4 7" id="KW-0812">Transmembrane</keyword>
<feature type="transmembrane region" description="Helical" evidence="7">
    <location>
        <begin position="76"/>
        <end position="96"/>
    </location>
</feature>
<keyword evidence="6 7" id="KW-0472">Membrane</keyword>
<feature type="transmembrane region" description="Helical" evidence="7">
    <location>
        <begin position="6"/>
        <end position="26"/>
    </location>
</feature>
<comment type="similarity">
    <text evidence="2">Belongs to the peptidase A24 family.</text>
</comment>
<evidence type="ECO:0000256" key="6">
    <source>
        <dbReference type="ARBA" id="ARBA00023136"/>
    </source>
</evidence>
<evidence type="ECO:0008006" key="12">
    <source>
        <dbReference type="Google" id="ProtNLM"/>
    </source>
</evidence>
<dbReference type="GO" id="GO:0004190">
    <property type="term" value="F:aspartic-type endopeptidase activity"/>
    <property type="evidence" value="ECO:0007669"/>
    <property type="project" value="InterPro"/>
</dbReference>
<keyword evidence="5 7" id="KW-1133">Transmembrane helix</keyword>
<dbReference type="Gene3D" id="1.20.120.1220">
    <property type="match status" value="1"/>
</dbReference>
<dbReference type="Pfam" id="PF06750">
    <property type="entry name" value="A24_N_bact"/>
    <property type="match status" value="1"/>
</dbReference>
<dbReference type="InterPro" id="IPR050882">
    <property type="entry name" value="Prepilin_peptidase/N-MTase"/>
</dbReference>
<protein>
    <recommendedName>
        <fullName evidence="12">Peptidase A24A N-terminal domain-containing protein</fullName>
    </recommendedName>
</protein>
<dbReference type="PANTHER" id="PTHR30487:SF0">
    <property type="entry name" value="PREPILIN LEADER PEPTIDASE_N-METHYLTRANSFERASE-RELATED"/>
    <property type="match status" value="1"/>
</dbReference>
<keyword evidence="3" id="KW-1003">Cell membrane</keyword>
<feature type="transmembrane region" description="Helical" evidence="7">
    <location>
        <begin position="102"/>
        <end position="125"/>
    </location>
</feature>
<feature type="domain" description="Prepilin peptidase A24 N-terminal" evidence="9">
    <location>
        <begin position="13"/>
        <end position="94"/>
    </location>
</feature>
<evidence type="ECO:0000256" key="2">
    <source>
        <dbReference type="ARBA" id="ARBA00005801"/>
    </source>
</evidence>
<evidence type="ECO:0000256" key="5">
    <source>
        <dbReference type="ARBA" id="ARBA00022989"/>
    </source>
</evidence>
<dbReference type="Pfam" id="PF01478">
    <property type="entry name" value="Peptidase_A24"/>
    <property type="match status" value="1"/>
</dbReference>
<reference evidence="10 11" key="1">
    <citation type="journal article" date="2016" name="Nat. Commun.">
        <title>Thousands of microbial genomes shed light on interconnected biogeochemical processes in an aquifer system.</title>
        <authorList>
            <person name="Anantharaman K."/>
            <person name="Brown C.T."/>
            <person name="Hug L.A."/>
            <person name="Sharon I."/>
            <person name="Castelle C.J."/>
            <person name="Probst A.J."/>
            <person name="Thomas B.C."/>
            <person name="Singh A."/>
            <person name="Wilkins M.J."/>
            <person name="Karaoz U."/>
            <person name="Brodie E.L."/>
            <person name="Williams K.H."/>
            <person name="Hubbard S.S."/>
            <person name="Banfield J.F."/>
        </authorList>
    </citation>
    <scope>NUCLEOTIDE SEQUENCE [LARGE SCALE GENOMIC DNA]</scope>
</reference>
<accession>A0A1F4UNC4</accession>
<evidence type="ECO:0000313" key="11">
    <source>
        <dbReference type="Proteomes" id="UP000178615"/>
    </source>
</evidence>
<evidence type="ECO:0000256" key="4">
    <source>
        <dbReference type="ARBA" id="ARBA00022692"/>
    </source>
</evidence>
<evidence type="ECO:0000256" key="3">
    <source>
        <dbReference type="ARBA" id="ARBA00022475"/>
    </source>
</evidence>
<feature type="transmembrane region" description="Helical" evidence="7">
    <location>
        <begin position="137"/>
        <end position="157"/>
    </location>
</feature>
<dbReference type="AlphaFoldDB" id="A0A1F4UNC4"/>
<proteinExistence type="inferred from homology"/>
<feature type="transmembrane region" description="Helical" evidence="7">
    <location>
        <begin position="233"/>
        <end position="257"/>
    </location>
</feature>
<dbReference type="GO" id="GO:0005886">
    <property type="term" value="C:plasma membrane"/>
    <property type="evidence" value="ECO:0007669"/>
    <property type="project" value="UniProtKB-SubCell"/>
</dbReference>
<dbReference type="Proteomes" id="UP000178615">
    <property type="component" value="Unassembled WGS sequence"/>
</dbReference>
<sequence length="294" mass="33742">MLHQIILYSLTFISGLFFGSFLNLVADRSIKGEKILIGRSKCDFCKRPLKPINLIPLLSFIIQKGKCASCKKKISFYYPLSEILTGFTFVFAALFSGIFKNYYAATLIIFVYLLIAFSFYVILFLTDMKYKLIPNRIVYPAILFVFCFLIFNTIYYFVSYYYQLKNDEFGIFLLQAGYLNMQIYSALKSFGLLLLSAFGIATFFYFLVFITKGRGMGEGDIRLGLLIGLFNGFPYNILAIFFAFVIGAIYSVILIIFGKKSIKDTIAFGPFLLISSVIILFFGSRIWQFYINLF</sequence>
<dbReference type="InterPro" id="IPR000045">
    <property type="entry name" value="Prepilin_IV_endopep_pep"/>
</dbReference>
<dbReference type="PANTHER" id="PTHR30487">
    <property type="entry name" value="TYPE 4 PREPILIN-LIKE PROTEINS LEADER PEPTIDE-PROCESSING ENZYME"/>
    <property type="match status" value="1"/>
</dbReference>
<evidence type="ECO:0000259" key="8">
    <source>
        <dbReference type="Pfam" id="PF01478"/>
    </source>
</evidence>
<organism evidence="10 11">
    <name type="scientific">candidate division WWE3 bacterium RBG_19FT_COMBO_34_6</name>
    <dbReference type="NCBI Taxonomy" id="1802612"/>
    <lineage>
        <taxon>Bacteria</taxon>
        <taxon>Katanobacteria</taxon>
    </lineage>
</organism>
<dbReference type="GO" id="GO:0006465">
    <property type="term" value="P:signal peptide processing"/>
    <property type="evidence" value="ECO:0007669"/>
    <property type="project" value="TreeGrafter"/>
</dbReference>
<comment type="caution">
    <text evidence="10">The sequence shown here is derived from an EMBL/GenBank/DDBJ whole genome shotgun (WGS) entry which is preliminary data.</text>
</comment>
<feature type="domain" description="Prepilin type IV endopeptidase peptidase" evidence="8">
    <location>
        <begin position="114"/>
        <end position="252"/>
    </location>
</feature>
<feature type="transmembrane region" description="Helical" evidence="7">
    <location>
        <begin position="169"/>
        <end position="187"/>
    </location>
</feature>
<evidence type="ECO:0000256" key="1">
    <source>
        <dbReference type="ARBA" id="ARBA00004651"/>
    </source>
</evidence>
<evidence type="ECO:0000256" key="7">
    <source>
        <dbReference type="SAM" id="Phobius"/>
    </source>
</evidence>
<comment type="subcellular location">
    <subcellularLocation>
        <location evidence="1">Cell membrane</location>
        <topology evidence="1">Multi-pass membrane protein</topology>
    </subcellularLocation>
</comment>
<feature type="transmembrane region" description="Helical" evidence="7">
    <location>
        <begin position="269"/>
        <end position="291"/>
    </location>
</feature>